<feature type="compositionally biased region" description="Low complexity" evidence="1">
    <location>
        <begin position="265"/>
        <end position="279"/>
    </location>
</feature>
<proteinExistence type="predicted"/>
<feature type="region of interest" description="Disordered" evidence="1">
    <location>
        <begin position="825"/>
        <end position="853"/>
    </location>
</feature>
<dbReference type="VEuPathDB" id="CryptoDB:Vbra_12175"/>
<dbReference type="Proteomes" id="UP000041254">
    <property type="component" value="Unassembled WGS sequence"/>
</dbReference>
<evidence type="ECO:0000313" key="2">
    <source>
        <dbReference type="EMBL" id="CEL97290.1"/>
    </source>
</evidence>
<feature type="region of interest" description="Disordered" evidence="1">
    <location>
        <begin position="462"/>
        <end position="501"/>
    </location>
</feature>
<feature type="compositionally biased region" description="Pro residues" evidence="1">
    <location>
        <begin position="35"/>
        <end position="47"/>
    </location>
</feature>
<dbReference type="EMBL" id="CDMY01000255">
    <property type="protein sequence ID" value="CEL97290.1"/>
    <property type="molecule type" value="Genomic_DNA"/>
</dbReference>
<dbReference type="AlphaFoldDB" id="A0A0G4EJJ4"/>
<keyword evidence="3" id="KW-1185">Reference proteome</keyword>
<feature type="region of interest" description="Disordered" evidence="1">
    <location>
        <begin position="241"/>
        <end position="279"/>
    </location>
</feature>
<feature type="compositionally biased region" description="Basic and acidic residues" evidence="1">
    <location>
        <begin position="71"/>
        <end position="88"/>
    </location>
</feature>
<sequence length="1252" mass="135822">MPNRRIEAEIEGYVIISQYIAFLSEADRVALEEQQPPPLLPLPPPEGPSASSAAHETPASAPAADDGEVDEWCKRHQQEAEEYERVMQEEPVDPESGDEGQERQQIERQPTPAEVWDGAVTLDDVFRIRAGMQRAVLPMYGGRQPPTPGAPSILPQLRPAAGDQGPDPATEEDEREEGEEADDEEESGGGEEEGDREAGEGQEGRPVDGQDGIVHEGVREVECVGPVEEGRLFEFERCQGVRQEEPGSPSPSSTAAGQGEASDGSSPLMPLAAPSAASSPQMPLALLPSQAVAAAQTASPAAMSQASRASLAAFRPAGRYMVRLPDNNREAQYCLIEGHCDGRRVMLKGVLPNAIRHVDEAIRPRISGRLRAEAEANEAIKGVTGEGGLPVTPELIAHGLVHGDAQRSVAIMDGDWQAYRDGGYDSVMRPWTPNRRVQAEIEGYVIISQYTAFLSEADRVALEEQQPPRLPPSPPPEAPTASSAAHETPASAPAADDGEVDEWCKRYRQEVEEQERIMREYMAENADVLGPDLLEEEPVDPESGDEGQERQEIERKPTPAEVWDGAVTLQDLFHIRAGKQHNQYEPTATRHRLQRISQTLERLQLPPDAYRGSSQWIDFEMARRRPETEQPLPSLPPTPGEVDIAPVPAPHADPDALRKVADTIKAVISRTATRSSSTLRLPFSTAADTYSVCSLSAALLIAPHMDHPDGSDANAAIYEEAGAFFVDLYDRHFKAKVEGETDAVTAAANAAIRGADMSALASLQALSGSGPADRHKWLLGAVQSRLQTSAAADQPDPRASAAASRRVPAARRLCAVIAGCHSRGGVGARRRQRPRDHGQRPATSPRSKTQVSRSSPPFYICRLFPSCLRTHYRVRLRDQWIDFEMARRRSETQQPLFSLPSTPRDVDLAPVPGPHADPTALRKVAATIEAVISRTATTSSTTVATTPALRLPFSEGPVCSLSAALLIAPHMDHPDGSSANTEIYGEAGAFFVESRDGQALYDRHFADEVVRETKAMRTATLGGDNALASLQALSGSGPADRHKWLLGAVQRRLQWEQALGEAGSMEAVKDLTMAKLLIEEGMSLRIVAYILYLPAYFPRVSAHTIEKAWHDGDALIRTSASGALPEICRKTKERVEGRHNSMGSSVLKLDPLGGYEQPPLHKIIQLKELTSVDKSLAVLKEVNPADLWRLIANKMDKEVDQLKAVANKGSVCEMALQAAVDPFCQLLPVLEATCNLLSEVASRLPPRGGVVP</sequence>
<evidence type="ECO:0000313" key="3">
    <source>
        <dbReference type="Proteomes" id="UP000041254"/>
    </source>
</evidence>
<feature type="compositionally biased region" description="Pro residues" evidence="1">
    <location>
        <begin position="468"/>
        <end position="478"/>
    </location>
</feature>
<feature type="compositionally biased region" description="Low complexity" evidence="1">
    <location>
        <begin position="48"/>
        <end position="64"/>
    </location>
</feature>
<gene>
    <name evidence="2" type="ORF">Vbra_12175</name>
</gene>
<feature type="region of interest" description="Disordered" evidence="1">
    <location>
        <begin position="529"/>
        <end position="556"/>
    </location>
</feature>
<feature type="compositionally biased region" description="Low complexity" evidence="1">
    <location>
        <begin position="479"/>
        <end position="495"/>
    </location>
</feature>
<name>A0A0G4EJJ4_VITBC</name>
<feature type="compositionally biased region" description="Polar residues" evidence="1">
    <location>
        <begin position="842"/>
        <end position="853"/>
    </location>
</feature>
<dbReference type="PANTHER" id="PTHR48148:SF3">
    <property type="entry name" value="KERATINOCYTE PROLINE-RICH PROTEIN"/>
    <property type="match status" value="1"/>
</dbReference>
<feature type="compositionally biased region" description="Basic and acidic residues" evidence="1">
    <location>
        <begin position="547"/>
        <end position="556"/>
    </location>
</feature>
<feature type="compositionally biased region" description="Acidic residues" evidence="1">
    <location>
        <begin position="90"/>
        <end position="99"/>
    </location>
</feature>
<protein>
    <submittedName>
        <fullName evidence="2">Uncharacterized protein</fullName>
    </submittedName>
</protein>
<dbReference type="InParanoid" id="A0A0G4EJJ4"/>
<organism evidence="2 3">
    <name type="scientific">Vitrella brassicaformis (strain CCMP3155)</name>
    <dbReference type="NCBI Taxonomy" id="1169540"/>
    <lineage>
        <taxon>Eukaryota</taxon>
        <taxon>Sar</taxon>
        <taxon>Alveolata</taxon>
        <taxon>Colpodellida</taxon>
        <taxon>Vitrellaceae</taxon>
        <taxon>Vitrella</taxon>
    </lineage>
</organism>
<evidence type="ECO:0000256" key="1">
    <source>
        <dbReference type="SAM" id="MobiDB-lite"/>
    </source>
</evidence>
<feature type="region of interest" description="Disordered" evidence="1">
    <location>
        <begin position="32"/>
        <end position="117"/>
    </location>
</feature>
<accession>A0A0G4EJJ4</accession>
<feature type="compositionally biased region" description="Acidic residues" evidence="1">
    <location>
        <begin position="169"/>
        <end position="195"/>
    </location>
</feature>
<feature type="compositionally biased region" description="Basic and acidic residues" evidence="1">
    <location>
        <begin position="196"/>
        <end position="216"/>
    </location>
</feature>
<dbReference type="PANTHER" id="PTHR48148">
    <property type="entry name" value="KERATINOCYTE PROLINE-RICH PROTEIN"/>
    <property type="match status" value="1"/>
</dbReference>
<feature type="compositionally biased region" description="Acidic residues" evidence="1">
    <location>
        <begin position="533"/>
        <end position="546"/>
    </location>
</feature>
<feature type="region of interest" description="Disordered" evidence="1">
    <location>
        <begin position="138"/>
        <end position="216"/>
    </location>
</feature>
<reference evidence="2 3" key="1">
    <citation type="submission" date="2014-11" db="EMBL/GenBank/DDBJ databases">
        <authorList>
            <person name="Zhu J."/>
            <person name="Qi W."/>
            <person name="Song R."/>
        </authorList>
    </citation>
    <scope>NUCLEOTIDE SEQUENCE [LARGE SCALE GENOMIC DNA]</scope>
</reference>